<reference evidence="2" key="3">
    <citation type="submission" date="2021-06" db="EMBL/GenBank/DDBJ databases">
        <title>Genomic Description and Analysis of Intracellular Bacteria, Candidatus Berkiella cookevillensis and Candidatus Berkiella aquae.</title>
        <authorList>
            <person name="Kidane D.T."/>
            <person name="Mehari Y.T."/>
            <person name="Rice F.C."/>
            <person name="Arivett B.A."/>
            <person name="Farone A.L."/>
            <person name="Berk S.G."/>
            <person name="Farone M.B."/>
        </authorList>
    </citation>
    <scope>NUCLEOTIDE SEQUENCE</scope>
    <source>
        <strain evidence="2">CC99</strain>
    </source>
</reference>
<reference evidence="2" key="2">
    <citation type="journal article" date="2016" name="Genome Announc.">
        <title>Draft Genome Sequences of Two Novel Amoeba-Resistant Intranuclear Bacteria, 'Candidatus Berkiella cookevillensis' and 'Candidatus Berkiella aquae'.</title>
        <authorList>
            <person name="Mehari Y.T."/>
            <person name="Arivett B.A."/>
            <person name="Farone A.L."/>
            <person name="Gunderson J.H."/>
            <person name="Farone M.B."/>
        </authorList>
    </citation>
    <scope>NUCLEOTIDE SEQUENCE</scope>
    <source>
        <strain evidence="2">CC99</strain>
    </source>
</reference>
<name>A0A0Q9YI27_9GAMM</name>
<keyword evidence="3" id="KW-1185">Reference proteome</keyword>
<dbReference type="RefSeq" id="WP_057623175.1">
    <property type="nucleotide sequence ID" value="NZ_LKHV02000001.1"/>
</dbReference>
<comment type="caution">
    <text evidence="1">The sequence shown here is derived from an EMBL/GenBank/DDBJ whole genome shotgun (WGS) entry which is preliminary data.</text>
</comment>
<sequence length="465" mass="53876">MLDFITKTPTNYSINLMWINSKLDTNSHYILQNADKDAVINKILTPAIKWKKANPEAEVNCWYDSHSTSLEALQNTEKLTGILLNPPEQNILLNNIQFRDIREISLVKNNPDVFSSNFPLYFIIDLLKLIICAHCIENLSNESAIFSDLEIGDKRKNQDRMSKDELFNDSVMERLNNIGALNGPVHENQFFQVLNKPETITAIKHIINANLYRAITALNYKDPDTRRYAMNSLSILVFNSTRYDLFHYLLHNIKVKPQLVGEAGTDEIDYNPLKHGYMPFGNFYHSIRNIPYIKMNGNFVERFELTTFSNILDVDKGESGYCGRSDLKVRLGNDHQFWFDDSKIIPAADGSTEYKCTFWNVSENEQNYFMDAQNNSNKASLIPKFLIKMWQTQALKNTIKQTSIDIQHNSNNATLLPALELKKQQDKNVRKRKFETIQNETSYNEPEHKKKKIEKKETYFSCLIA</sequence>
<evidence type="ECO:0000313" key="1">
    <source>
        <dbReference type="EMBL" id="KRG20220.1"/>
    </source>
</evidence>
<accession>A0A0Q9YI27</accession>
<dbReference type="AlphaFoldDB" id="A0A0Q9YI27"/>
<evidence type="ECO:0000313" key="2">
    <source>
        <dbReference type="EMBL" id="MCS5708203.1"/>
    </source>
</evidence>
<reference evidence="1" key="1">
    <citation type="submission" date="2015-09" db="EMBL/GenBank/DDBJ databases">
        <title>Draft Genome Sequences of Two Novel Amoeba-resistant Intranuclear Bacteria, Candidatus Berkiella cookevillensis and Candidatus Berkiella aquae.</title>
        <authorList>
            <person name="Mehari Y.T."/>
            <person name="Arivett B.A."/>
            <person name="Farone A.L."/>
            <person name="Gunderson J.H."/>
            <person name="Farone M.B."/>
        </authorList>
    </citation>
    <scope>NUCLEOTIDE SEQUENCE [LARGE SCALE GENOMIC DNA]</scope>
    <source>
        <strain evidence="1">CC99</strain>
    </source>
</reference>
<dbReference type="EMBL" id="LKHV02000001">
    <property type="protein sequence ID" value="MCS5708203.1"/>
    <property type="molecule type" value="Genomic_DNA"/>
</dbReference>
<dbReference type="Proteomes" id="UP000051494">
    <property type="component" value="Unassembled WGS sequence"/>
</dbReference>
<dbReference type="EMBL" id="LKHV01000001">
    <property type="protein sequence ID" value="KRG20220.1"/>
    <property type="molecule type" value="Genomic_DNA"/>
</dbReference>
<evidence type="ECO:0000313" key="3">
    <source>
        <dbReference type="Proteomes" id="UP000051494"/>
    </source>
</evidence>
<proteinExistence type="predicted"/>
<gene>
    <name evidence="1" type="ORF">CC99x_00442</name>
    <name evidence="2" type="ORF">CC99x_004725</name>
</gene>
<protein>
    <submittedName>
        <fullName evidence="1">Uncharacterized protein</fullName>
    </submittedName>
</protein>
<organism evidence="1">
    <name type="scientific">Candidatus Berkiella cookevillensis</name>
    <dbReference type="NCBI Taxonomy" id="437022"/>
    <lineage>
        <taxon>Bacteria</taxon>
        <taxon>Pseudomonadati</taxon>
        <taxon>Pseudomonadota</taxon>
        <taxon>Gammaproteobacteria</taxon>
        <taxon>Candidatus Berkiellales</taxon>
        <taxon>Candidatus Berkiellaceae</taxon>
        <taxon>Candidatus Berkiella</taxon>
    </lineage>
</organism>